<evidence type="ECO:0000256" key="1">
    <source>
        <dbReference type="ARBA" id="ARBA00004196"/>
    </source>
</evidence>
<evidence type="ECO:0000256" key="2">
    <source>
        <dbReference type="ARBA" id="ARBA00022748"/>
    </source>
</evidence>
<evidence type="ECO:0000256" key="3">
    <source>
        <dbReference type="ARBA" id="ARBA00023157"/>
    </source>
</evidence>
<dbReference type="RefSeq" id="WP_204658598.1">
    <property type="nucleotide sequence ID" value="NZ_CP056775.1"/>
</dbReference>
<dbReference type="InterPro" id="IPR000866">
    <property type="entry name" value="AhpC/TSA"/>
</dbReference>
<comment type="subcellular location">
    <subcellularLocation>
        <location evidence="1">Cell envelope</location>
    </subcellularLocation>
</comment>
<dbReference type="InterPro" id="IPR013766">
    <property type="entry name" value="Thioredoxin_domain"/>
</dbReference>
<keyword evidence="8" id="KW-1185">Reference proteome</keyword>
<keyword evidence="3" id="KW-1015">Disulfide bond</keyword>
<dbReference type="CDD" id="cd02966">
    <property type="entry name" value="TlpA_like_family"/>
    <property type="match status" value="1"/>
</dbReference>
<feature type="signal peptide" evidence="5">
    <location>
        <begin position="1"/>
        <end position="23"/>
    </location>
</feature>
<proteinExistence type="predicted"/>
<dbReference type="PANTHER" id="PTHR42852:SF6">
    <property type="entry name" value="THIOL:DISULFIDE INTERCHANGE PROTEIN DSBE"/>
    <property type="match status" value="1"/>
</dbReference>
<keyword evidence="5" id="KW-0732">Signal</keyword>
<feature type="domain" description="Thioredoxin" evidence="6">
    <location>
        <begin position="244"/>
        <end position="383"/>
    </location>
</feature>
<feature type="chain" id="PRO_5047545764" evidence="5">
    <location>
        <begin position="24"/>
        <end position="383"/>
    </location>
</feature>
<evidence type="ECO:0000256" key="5">
    <source>
        <dbReference type="SAM" id="SignalP"/>
    </source>
</evidence>
<dbReference type="SUPFAM" id="SSF52833">
    <property type="entry name" value="Thioredoxin-like"/>
    <property type="match status" value="1"/>
</dbReference>
<keyword evidence="2" id="KW-0201">Cytochrome c-type biogenesis</keyword>
<sequence>MKKYIKPVFLACLLCLTGMLAVAQNLEPMKFTVNGKVKNGAKGEKVILAQSAANGSAIVIDSAMVANDGTFKLQGTEKDRGSFFTLNIAGRQKVVLLVEGGETFNVLADGTSKDAKGNGGGSEVTGSKNMEYYGKVDRLMQDFSKKVTVWNEEFAAAEEKKDTKKIAEIQQAYTKADQERLGVIRGLLPEMGTSLIALFTANNFLDPDTDLPLLKKLADSYDQVKPTPTLARAFIGQVKRTAGLAVGEQAPDFTLNDPEGKPLALSSLKGKYVLIDFWASWCGPCRMENPNVVRMYDKFKDKGFSIYGVSLDDNEKAWKTAIARDNLKWQHGSELKKWNSGVAQTYGVNAIPATFLLDRDGKIIAKNLRGPALESKLTELLGQ</sequence>
<dbReference type="InterPro" id="IPR050553">
    <property type="entry name" value="Thioredoxin_ResA/DsbE_sf"/>
</dbReference>
<dbReference type="Pfam" id="PF00578">
    <property type="entry name" value="AhpC-TSA"/>
    <property type="match status" value="1"/>
</dbReference>
<gene>
    <name evidence="7" type="ORF">HWI92_20070</name>
</gene>
<organism evidence="7 8">
    <name type="scientific">Dyadobacter sandarakinus</name>
    <dbReference type="NCBI Taxonomy" id="2747268"/>
    <lineage>
        <taxon>Bacteria</taxon>
        <taxon>Pseudomonadati</taxon>
        <taxon>Bacteroidota</taxon>
        <taxon>Cytophagia</taxon>
        <taxon>Cytophagales</taxon>
        <taxon>Spirosomataceae</taxon>
        <taxon>Dyadobacter</taxon>
    </lineage>
</organism>
<dbReference type="InterPro" id="IPR025380">
    <property type="entry name" value="DUF4369"/>
</dbReference>
<dbReference type="Gene3D" id="3.40.30.10">
    <property type="entry name" value="Glutaredoxin"/>
    <property type="match status" value="1"/>
</dbReference>
<keyword evidence="4" id="KW-0676">Redox-active center</keyword>
<dbReference type="Proteomes" id="UP000612680">
    <property type="component" value="Chromosome"/>
</dbReference>
<name>A0ABX7IA99_9BACT</name>
<dbReference type="PANTHER" id="PTHR42852">
    <property type="entry name" value="THIOL:DISULFIDE INTERCHANGE PROTEIN DSBE"/>
    <property type="match status" value="1"/>
</dbReference>
<accession>A0ABX7IA99</accession>
<evidence type="ECO:0000259" key="6">
    <source>
        <dbReference type="PROSITE" id="PS51352"/>
    </source>
</evidence>
<dbReference type="PROSITE" id="PS00194">
    <property type="entry name" value="THIOREDOXIN_1"/>
    <property type="match status" value="1"/>
</dbReference>
<protein>
    <submittedName>
        <fullName evidence="7">AhpC/TSA family protein</fullName>
    </submittedName>
</protein>
<dbReference type="EMBL" id="CP056775">
    <property type="protein sequence ID" value="QRR03041.1"/>
    <property type="molecule type" value="Genomic_DNA"/>
</dbReference>
<reference evidence="7 8" key="1">
    <citation type="submission" date="2020-06" db="EMBL/GenBank/DDBJ databases">
        <title>Dyadobacter sandarakinus sp. nov., isolated from the soil of the Arctic Yellow River Station.</title>
        <authorList>
            <person name="Zhang Y."/>
            <person name="Peng F."/>
        </authorList>
    </citation>
    <scope>NUCLEOTIDE SEQUENCE [LARGE SCALE GENOMIC DNA]</scope>
    <source>
        <strain evidence="7 8">Q3-56</strain>
    </source>
</reference>
<evidence type="ECO:0000313" key="8">
    <source>
        <dbReference type="Proteomes" id="UP000612680"/>
    </source>
</evidence>
<dbReference type="PROSITE" id="PS51352">
    <property type="entry name" value="THIOREDOXIN_2"/>
    <property type="match status" value="1"/>
</dbReference>
<evidence type="ECO:0000256" key="4">
    <source>
        <dbReference type="ARBA" id="ARBA00023284"/>
    </source>
</evidence>
<dbReference type="Pfam" id="PF14289">
    <property type="entry name" value="DUF4369"/>
    <property type="match status" value="1"/>
</dbReference>
<dbReference type="InterPro" id="IPR036249">
    <property type="entry name" value="Thioredoxin-like_sf"/>
</dbReference>
<evidence type="ECO:0000313" key="7">
    <source>
        <dbReference type="EMBL" id="QRR03041.1"/>
    </source>
</evidence>
<dbReference type="InterPro" id="IPR017937">
    <property type="entry name" value="Thioredoxin_CS"/>
</dbReference>